<dbReference type="CDD" id="cd01741">
    <property type="entry name" value="GATase1_1"/>
    <property type="match status" value="1"/>
</dbReference>
<comment type="caution">
    <text evidence="2">The sequence shown here is derived from an EMBL/GenBank/DDBJ whole genome shotgun (WGS) entry which is preliminary data.</text>
</comment>
<dbReference type="Pfam" id="PF00117">
    <property type="entry name" value="GATase"/>
    <property type="match status" value="1"/>
</dbReference>
<dbReference type="PROSITE" id="PS51273">
    <property type="entry name" value="GATASE_TYPE_1"/>
    <property type="match status" value="1"/>
</dbReference>
<name>A0ABP9QXE6_9RHOO</name>
<feature type="domain" description="Glutamine amidotransferase" evidence="1">
    <location>
        <begin position="24"/>
        <end position="177"/>
    </location>
</feature>
<proteinExistence type="predicted"/>
<dbReference type="Proteomes" id="UP001500547">
    <property type="component" value="Unassembled WGS sequence"/>
</dbReference>
<keyword evidence="3" id="KW-1185">Reference proteome</keyword>
<gene>
    <name evidence="2" type="ORF">GCM10025770_29600</name>
</gene>
<dbReference type="PANTHER" id="PTHR42695:SF5">
    <property type="entry name" value="GLUTAMINE AMIDOTRANSFERASE YLR126C-RELATED"/>
    <property type="match status" value="1"/>
</dbReference>
<evidence type="ECO:0000313" key="3">
    <source>
        <dbReference type="Proteomes" id="UP001500547"/>
    </source>
</evidence>
<dbReference type="RefSeq" id="WP_345533871.1">
    <property type="nucleotide sequence ID" value="NZ_BAABLD010000011.1"/>
</dbReference>
<dbReference type="InterPro" id="IPR017926">
    <property type="entry name" value="GATASE"/>
</dbReference>
<dbReference type="PANTHER" id="PTHR42695">
    <property type="entry name" value="GLUTAMINE AMIDOTRANSFERASE YLR126C-RELATED"/>
    <property type="match status" value="1"/>
</dbReference>
<evidence type="ECO:0000313" key="2">
    <source>
        <dbReference type="EMBL" id="GAA5168879.1"/>
    </source>
</evidence>
<dbReference type="EMBL" id="BAABLD010000011">
    <property type="protein sequence ID" value="GAA5168879.1"/>
    <property type="molecule type" value="Genomic_DNA"/>
</dbReference>
<dbReference type="InterPro" id="IPR044992">
    <property type="entry name" value="ChyE-like"/>
</dbReference>
<evidence type="ECO:0000259" key="1">
    <source>
        <dbReference type="Pfam" id="PF00117"/>
    </source>
</evidence>
<reference evidence="3" key="1">
    <citation type="journal article" date="2019" name="Int. J. Syst. Evol. Microbiol.">
        <title>The Global Catalogue of Microorganisms (GCM) 10K type strain sequencing project: providing services to taxonomists for standard genome sequencing and annotation.</title>
        <authorList>
            <consortium name="The Broad Institute Genomics Platform"/>
            <consortium name="The Broad Institute Genome Sequencing Center for Infectious Disease"/>
            <person name="Wu L."/>
            <person name="Ma J."/>
        </authorList>
    </citation>
    <scope>NUCLEOTIDE SEQUENCE [LARGE SCALE GENOMIC DNA]</scope>
    <source>
        <strain evidence="3">JCM 18715</strain>
    </source>
</reference>
<dbReference type="InterPro" id="IPR029062">
    <property type="entry name" value="Class_I_gatase-like"/>
</dbReference>
<accession>A0ABP9QXE6</accession>
<organism evidence="2 3">
    <name type="scientific">Viridibacterium curvum</name>
    <dbReference type="NCBI Taxonomy" id="1101404"/>
    <lineage>
        <taxon>Bacteria</taxon>
        <taxon>Pseudomonadati</taxon>
        <taxon>Pseudomonadota</taxon>
        <taxon>Betaproteobacteria</taxon>
        <taxon>Rhodocyclales</taxon>
        <taxon>Rhodocyclaceae</taxon>
        <taxon>Viridibacterium</taxon>
    </lineage>
</organism>
<dbReference type="Gene3D" id="3.40.50.880">
    <property type="match status" value="1"/>
</dbReference>
<dbReference type="SUPFAM" id="SSF52317">
    <property type="entry name" value="Class I glutamine amidotransferase-like"/>
    <property type="match status" value="1"/>
</dbReference>
<protein>
    <submittedName>
        <fullName evidence="2">GMP synthase</fullName>
    </submittedName>
</protein>
<sequence>MKPVAVVQHCHNVRPGHFASFLQTRGIPFELFAIDRGDSLPASIEAFSGLCFMGGPMSVNDELPWIVQELDLIRAAVAADMPVIGHCLGGQLMSKALGVPVTRNPVKEIGWGRVVPTATPEAQSWLGGQAPFDVYQWHGETFALPPGAVRILEGEVCVNQAWVMGPHLAMQFHIEMTEELITEWNGEWRDEFAGESCLPPSVQTPGAQFEQLPHKLPIMRTVAERLYTHWARNLRA</sequence>